<gene>
    <name evidence="1" type="ORF">NKI27_09755</name>
</gene>
<accession>A0ABY6MX42</accession>
<evidence type="ECO:0000313" key="1">
    <source>
        <dbReference type="EMBL" id="UZE94380.1"/>
    </source>
</evidence>
<reference evidence="1" key="1">
    <citation type="submission" date="2022-06" db="EMBL/GenBank/DDBJ databases">
        <title>Alkalimarinus sp. nov., isolated from gut of a Alitta virens.</title>
        <authorList>
            <person name="Yang A.I."/>
            <person name="Shin N.-R."/>
        </authorList>
    </citation>
    <scope>NUCLEOTIDE SEQUENCE</scope>
    <source>
        <strain evidence="1">A2M4</strain>
    </source>
</reference>
<proteinExistence type="predicted"/>
<protein>
    <submittedName>
        <fullName evidence="1">Uncharacterized protein</fullName>
    </submittedName>
</protein>
<keyword evidence="2" id="KW-1185">Reference proteome</keyword>
<evidence type="ECO:0000313" key="2">
    <source>
        <dbReference type="Proteomes" id="UP001163739"/>
    </source>
</evidence>
<dbReference type="RefSeq" id="WP_265045875.1">
    <property type="nucleotide sequence ID" value="NZ_CP100390.1"/>
</dbReference>
<organism evidence="1 2">
    <name type="scientific">Alkalimarinus alittae</name>
    <dbReference type="NCBI Taxonomy" id="2961619"/>
    <lineage>
        <taxon>Bacteria</taxon>
        <taxon>Pseudomonadati</taxon>
        <taxon>Pseudomonadota</taxon>
        <taxon>Gammaproteobacteria</taxon>
        <taxon>Alteromonadales</taxon>
        <taxon>Alteromonadaceae</taxon>
        <taxon>Alkalimarinus</taxon>
    </lineage>
</organism>
<dbReference type="Proteomes" id="UP001163739">
    <property type="component" value="Chromosome"/>
</dbReference>
<name>A0ABY6MX42_9ALTE</name>
<sequence>MSTKISITYHGESKTHLYEEMTLDDDFQSDAYIQIERPTEFSVSRHENGYETAMLAIKPEAMDALAIAWCKHRKLQGALGGPVGKEWGGPDCDYD</sequence>
<dbReference type="EMBL" id="CP100390">
    <property type="protein sequence ID" value="UZE94380.1"/>
    <property type="molecule type" value="Genomic_DNA"/>
</dbReference>